<keyword evidence="4" id="KW-1185">Reference proteome</keyword>
<sequence length="395" mass="42975">MELPLGGPALRHYTQSRPRPHRQKLNHRPSRLQEPIIESENEALEHMGRVDEGVEEFFTKRVLPADTLKNEDEISPAIVQESIPASAASCPPPTKTLRRKLGDFFTLKKRSDAAPPRRALRDGKSQSLILLSGSAAPGAGSTRHTAKKSFDGQHSFEQKLSLMLQRIGVTKPQPSEEQNPDGEMKKADSEGTIIDNKPEPPATFTKPRTMSTSSDTRHQIRQSASVHESAGKPALPPKPVVKPGAQPPASDTVATSPPTPTLAPSDPVGCIDSVELEATSLTETTSPVLVDSSAEIATTTTDDDEDRNVQRSRQNERNGNRSEDRSNKHPAVEREEAQQSTAAEMEEFRNTDDSTMGKEPGTPGDAQSQGDDQQNGTQGRTEAEQPDETSSIHEN</sequence>
<reference evidence="3" key="1">
    <citation type="submission" date="2022-07" db="EMBL/GenBank/DDBJ databases">
        <title>Chromosome-level genome of Muraenolepis orangiensis.</title>
        <authorList>
            <person name="Kim J."/>
        </authorList>
    </citation>
    <scope>NUCLEOTIDE SEQUENCE</scope>
    <source>
        <strain evidence="3">KU_S4_2022</strain>
        <tissue evidence="3">Muscle</tissue>
    </source>
</reference>
<dbReference type="InterPro" id="IPR031943">
    <property type="entry name" value="CARMIL_C"/>
</dbReference>
<gene>
    <name evidence="3" type="ORF">NHX12_005198</name>
</gene>
<feature type="compositionally biased region" description="Basic and acidic residues" evidence="1">
    <location>
        <begin position="346"/>
        <end position="356"/>
    </location>
</feature>
<accession>A0A9Q0DQ87</accession>
<protein>
    <recommendedName>
        <fullName evidence="2">CARMIL C-terminal domain-containing protein</fullName>
    </recommendedName>
</protein>
<evidence type="ECO:0000259" key="2">
    <source>
        <dbReference type="Pfam" id="PF16000"/>
    </source>
</evidence>
<evidence type="ECO:0000313" key="3">
    <source>
        <dbReference type="EMBL" id="KAJ3592860.1"/>
    </source>
</evidence>
<feature type="region of interest" description="Disordered" evidence="1">
    <location>
        <begin position="1"/>
        <end position="34"/>
    </location>
</feature>
<organism evidence="3 4">
    <name type="scientific">Muraenolepis orangiensis</name>
    <name type="common">Patagonian moray cod</name>
    <dbReference type="NCBI Taxonomy" id="630683"/>
    <lineage>
        <taxon>Eukaryota</taxon>
        <taxon>Metazoa</taxon>
        <taxon>Chordata</taxon>
        <taxon>Craniata</taxon>
        <taxon>Vertebrata</taxon>
        <taxon>Euteleostomi</taxon>
        <taxon>Actinopterygii</taxon>
        <taxon>Neopterygii</taxon>
        <taxon>Teleostei</taxon>
        <taxon>Neoteleostei</taxon>
        <taxon>Acanthomorphata</taxon>
        <taxon>Zeiogadaria</taxon>
        <taxon>Gadariae</taxon>
        <taxon>Gadiformes</taxon>
        <taxon>Muraenolepidoidei</taxon>
        <taxon>Muraenolepididae</taxon>
        <taxon>Muraenolepis</taxon>
    </lineage>
</organism>
<feature type="domain" description="CARMIL C-terminal" evidence="2">
    <location>
        <begin position="1"/>
        <end position="111"/>
    </location>
</feature>
<dbReference type="AlphaFoldDB" id="A0A9Q0DQ87"/>
<dbReference type="Pfam" id="PF16000">
    <property type="entry name" value="CARMIL_C"/>
    <property type="match status" value="1"/>
</dbReference>
<evidence type="ECO:0000256" key="1">
    <source>
        <dbReference type="SAM" id="MobiDB-lite"/>
    </source>
</evidence>
<name>A0A9Q0DQ87_9TELE</name>
<proteinExistence type="predicted"/>
<dbReference type="EMBL" id="JANIIK010000112">
    <property type="protein sequence ID" value="KAJ3592860.1"/>
    <property type="molecule type" value="Genomic_DNA"/>
</dbReference>
<dbReference type="OrthoDB" id="8961969at2759"/>
<feature type="compositionally biased region" description="Low complexity" evidence="1">
    <location>
        <begin position="252"/>
        <end position="268"/>
    </location>
</feature>
<feature type="compositionally biased region" description="Basic and acidic residues" evidence="1">
    <location>
        <begin position="148"/>
        <end position="157"/>
    </location>
</feature>
<feature type="compositionally biased region" description="Polar residues" evidence="1">
    <location>
        <begin position="365"/>
        <end position="380"/>
    </location>
</feature>
<dbReference type="Proteomes" id="UP001148018">
    <property type="component" value="Unassembled WGS sequence"/>
</dbReference>
<feature type="region of interest" description="Disordered" evidence="1">
    <location>
        <begin position="108"/>
        <end position="395"/>
    </location>
</feature>
<evidence type="ECO:0000313" key="4">
    <source>
        <dbReference type="Proteomes" id="UP001148018"/>
    </source>
</evidence>
<comment type="caution">
    <text evidence="3">The sequence shown here is derived from an EMBL/GenBank/DDBJ whole genome shotgun (WGS) entry which is preliminary data.</text>
</comment>
<feature type="compositionally biased region" description="Basic residues" evidence="1">
    <location>
        <begin position="18"/>
        <end position="30"/>
    </location>
</feature>
<feature type="compositionally biased region" description="Basic and acidic residues" evidence="1">
    <location>
        <begin position="307"/>
        <end position="337"/>
    </location>
</feature>
<feature type="compositionally biased region" description="Low complexity" evidence="1">
    <location>
        <begin position="276"/>
        <end position="286"/>
    </location>
</feature>